<name>A0ABV9VPL1_9ACTN</name>
<proteinExistence type="predicted"/>
<keyword evidence="2" id="KW-1185">Reference proteome</keyword>
<protein>
    <submittedName>
        <fullName evidence="1">Uncharacterized protein</fullName>
    </submittedName>
</protein>
<accession>A0ABV9VPL1</accession>
<evidence type="ECO:0000313" key="1">
    <source>
        <dbReference type="EMBL" id="MFC4998316.1"/>
    </source>
</evidence>
<dbReference type="RefSeq" id="WP_380114571.1">
    <property type="nucleotide sequence ID" value="NZ_JBHSIU010000011.1"/>
</dbReference>
<sequence length="178" mass="20448">MNEDAGRGGPIRDLDGWTIERLEAFAATTHGEVLNQVREIAQVHAYYDDEPRHVRLRWAKLSLRANERLPCDGPSDRTRIANNAFMLRTWVIEHLGPDADPDWDPEVLAADTLAALTTDPDDARTRSAGWHNLPIEQIRELRWHKNLTAHVERFVDILQPGPVKDRLVVWMEVRKLLP</sequence>
<reference evidence="2" key="1">
    <citation type="journal article" date="2019" name="Int. J. Syst. Evol. Microbiol.">
        <title>The Global Catalogue of Microorganisms (GCM) 10K type strain sequencing project: providing services to taxonomists for standard genome sequencing and annotation.</title>
        <authorList>
            <consortium name="The Broad Institute Genomics Platform"/>
            <consortium name="The Broad Institute Genome Sequencing Center for Infectious Disease"/>
            <person name="Wu L."/>
            <person name="Ma J."/>
        </authorList>
    </citation>
    <scope>NUCLEOTIDE SEQUENCE [LARGE SCALE GENOMIC DNA]</scope>
    <source>
        <strain evidence="2">CGMCC 4.7152</strain>
    </source>
</reference>
<comment type="caution">
    <text evidence="1">The sequence shown here is derived from an EMBL/GenBank/DDBJ whole genome shotgun (WGS) entry which is preliminary data.</text>
</comment>
<evidence type="ECO:0000313" key="2">
    <source>
        <dbReference type="Proteomes" id="UP001595912"/>
    </source>
</evidence>
<dbReference type="EMBL" id="JBHSIU010000011">
    <property type="protein sequence ID" value="MFC4998316.1"/>
    <property type="molecule type" value="Genomic_DNA"/>
</dbReference>
<organism evidence="1 2">
    <name type="scientific">Dactylosporangium cerinum</name>
    <dbReference type="NCBI Taxonomy" id="1434730"/>
    <lineage>
        <taxon>Bacteria</taxon>
        <taxon>Bacillati</taxon>
        <taxon>Actinomycetota</taxon>
        <taxon>Actinomycetes</taxon>
        <taxon>Micromonosporales</taxon>
        <taxon>Micromonosporaceae</taxon>
        <taxon>Dactylosporangium</taxon>
    </lineage>
</organism>
<gene>
    <name evidence="1" type="ORF">ACFPIJ_10770</name>
</gene>
<dbReference type="Proteomes" id="UP001595912">
    <property type="component" value="Unassembled WGS sequence"/>
</dbReference>